<evidence type="ECO:0000313" key="1">
    <source>
        <dbReference type="EMBL" id="KAF6139141.1"/>
    </source>
</evidence>
<keyword evidence="2" id="KW-1185">Reference proteome</keyword>
<gene>
    <name evidence="1" type="ORF">GIB67_009984</name>
</gene>
<evidence type="ECO:0000313" key="2">
    <source>
        <dbReference type="Proteomes" id="UP000541444"/>
    </source>
</evidence>
<protein>
    <submittedName>
        <fullName evidence="1">Uncharacterized protein</fullName>
    </submittedName>
</protein>
<organism evidence="1 2">
    <name type="scientific">Kingdonia uniflora</name>
    <dbReference type="NCBI Taxonomy" id="39325"/>
    <lineage>
        <taxon>Eukaryota</taxon>
        <taxon>Viridiplantae</taxon>
        <taxon>Streptophyta</taxon>
        <taxon>Embryophyta</taxon>
        <taxon>Tracheophyta</taxon>
        <taxon>Spermatophyta</taxon>
        <taxon>Magnoliopsida</taxon>
        <taxon>Ranunculales</taxon>
        <taxon>Circaeasteraceae</taxon>
        <taxon>Kingdonia</taxon>
    </lineage>
</organism>
<dbReference type="AlphaFoldDB" id="A0A7J7L925"/>
<dbReference type="EMBL" id="JACGCM010002533">
    <property type="protein sequence ID" value="KAF6139141.1"/>
    <property type="molecule type" value="Genomic_DNA"/>
</dbReference>
<comment type="caution">
    <text evidence="1">The sequence shown here is derived from an EMBL/GenBank/DDBJ whole genome shotgun (WGS) entry which is preliminary data.</text>
</comment>
<sequence>MVKSRRKVLEERIASKIQRLNLKYFRDHSLENATLVPVLPTYQRMSKNDTVEDEEFCTTKASLGGRWGNCIEYADRQFRGCTVPTGEEYFYLLADLAKEKGNRGIDKSRSLEYFDGNVQSELLEGFLCCMSLLEYDLSLPLCNLAKGIINLIGACPVQMNGNIYEVISVYESLNTRWEGDGRRRRISYKDLLQFYGSDDEEPIKLLLRTVKQTPKSQMVRKESLLDIVAQKETELEAVLEELGISRKKRINRLAALHREEEMSKMAAHLMKGICLGVEEERAELKWKKVELERNVA</sequence>
<accession>A0A7J7L925</accession>
<reference evidence="1 2" key="1">
    <citation type="journal article" date="2020" name="IScience">
        <title>Genome Sequencing of the Endangered Kingdonia uniflora (Circaeasteraceae, Ranunculales) Reveals Potential Mechanisms of Evolutionary Specialization.</title>
        <authorList>
            <person name="Sun Y."/>
            <person name="Deng T."/>
            <person name="Zhang A."/>
            <person name="Moore M.J."/>
            <person name="Landis J.B."/>
            <person name="Lin N."/>
            <person name="Zhang H."/>
            <person name="Zhang X."/>
            <person name="Huang J."/>
            <person name="Zhang X."/>
            <person name="Sun H."/>
            <person name="Wang H."/>
        </authorList>
    </citation>
    <scope>NUCLEOTIDE SEQUENCE [LARGE SCALE GENOMIC DNA]</scope>
    <source>
        <strain evidence="1">TB1705</strain>
        <tissue evidence="1">Leaf</tissue>
    </source>
</reference>
<dbReference type="Proteomes" id="UP000541444">
    <property type="component" value="Unassembled WGS sequence"/>
</dbReference>
<name>A0A7J7L925_9MAGN</name>
<proteinExistence type="predicted"/>